<dbReference type="EMBL" id="JAAKFY010000017">
    <property type="protein sequence ID" value="KAF3844004.1"/>
    <property type="molecule type" value="Genomic_DNA"/>
</dbReference>
<gene>
    <name evidence="2" type="ORF">F7725_016052</name>
</gene>
<protein>
    <submittedName>
        <fullName evidence="2">Uncharacterized protein</fullName>
    </submittedName>
</protein>
<organism evidence="2 3">
    <name type="scientific">Dissostichus mawsoni</name>
    <name type="common">Antarctic cod</name>
    <dbReference type="NCBI Taxonomy" id="36200"/>
    <lineage>
        <taxon>Eukaryota</taxon>
        <taxon>Metazoa</taxon>
        <taxon>Chordata</taxon>
        <taxon>Craniata</taxon>
        <taxon>Vertebrata</taxon>
        <taxon>Euteleostomi</taxon>
        <taxon>Actinopterygii</taxon>
        <taxon>Neopterygii</taxon>
        <taxon>Teleostei</taxon>
        <taxon>Neoteleostei</taxon>
        <taxon>Acanthomorphata</taxon>
        <taxon>Eupercaria</taxon>
        <taxon>Perciformes</taxon>
        <taxon>Notothenioidei</taxon>
        <taxon>Nototheniidae</taxon>
        <taxon>Dissostichus</taxon>
    </lineage>
</organism>
<proteinExistence type="predicted"/>
<accession>A0A7J5Y3I3</accession>
<dbReference type="AlphaFoldDB" id="A0A7J5Y3I3"/>
<sequence>MHPQAQSRHFNALTVDLASPLITLSWTNKHPCQHRSTNQTPDILRVVRENGESDASLAPGGGESALCPDPPNLTNGNAALLEEVEVTGGDPSSSASHIKESAVEQVGRAGGQP</sequence>
<evidence type="ECO:0000313" key="2">
    <source>
        <dbReference type="EMBL" id="KAF3844004.1"/>
    </source>
</evidence>
<name>A0A7J5Y3I3_DISMA</name>
<keyword evidence="3" id="KW-1185">Reference proteome</keyword>
<evidence type="ECO:0000256" key="1">
    <source>
        <dbReference type="SAM" id="MobiDB-lite"/>
    </source>
</evidence>
<reference evidence="2 3" key="1">
    <citation type="submission" date="2020-03" db="EMBL/GenBank/DDBJ databases">
        <title>Dissostichus mawsoni Genome sequencing and assembly.</title>
        <authorList>
            <person name="Park H."/>
        </authorList>
    </citation>
    <scope>NUCLEOTIDE SEQUENCE [LARGE SCALE GENOMIC DNA]</scope>
    <source>
        <strain evidence="2">DM0001</strain>
        <tissue evidence="2">Muscle</tissue>
    </source>
</reference>
<comment type="caution">
    <text evidence="2">The sequence shown here is derived from an EMBL/GenBank/DDBJ whole genome shotgun (WGS) entry which is preliminary data.</text>
</comment>
<dbReference type="Proteomes" id="UP000518266">
    <property type="component" value="Unassembled WGS sequence"/>
</dbReference>
<evidence type="ECO:0000313" key="3">
    <source>
        <dbReference type="Proteomes" id="UP000518266"/>
    </source>
</evidence>
<feature type="region of interest" description="Disordered" evidence="1">
    <location>
        <begin position="50"/>
        <end position="113"/>
    </location>
</feature>